<dbReference type="EMBL" id="BMAT01010738">
    <property type="protein sequence ID" value="GFR59783.1"/>
    <property type="molecule type" value="Genomic_DNA"/>
</dbReference>
<reference evidence="2 3" key="1">
    <citation type="journal article" date="2021" name="Elife">
        <title>Chloroplast acquisition without the gene transfer in kleptoplastic sea slugs, Plakobranchus ocellatus.</title>
        <authorList>
            <person name="Maeda T."/>
            <person name="Takahashi S."/>
            <person name="Yoshida T."/>
            <person name="Shimamura S."/>
            <person name="Takaki Y."/>
            <person name="Nagai Y."/>
            <person name="Toyoda A."/>
            <person name="Suzuki Y."/>
            <person name="Arimoto A."/>
            <person name="Ishii H."/>
            <person name="Satoh N."/>
            <person name="Nishiyama T."/>
            <person name="Hasebe M."/>
            <person name="Maruyama T."/>
            <person name="Minagawa J."/>
            <person name="Obokata J."/>
            <person name="Shigenobu S."/>
        </authorList>
    </citation>
    <scope>NUCLEOTIDE SEQUENCE [LARGE SCALE GENOMIC DNA]</scope>
</reference>
<gene>
    <name evidence="2" type="ORF">ElyMa_005392900</name>
</gene>
<comment type="caution">
    <text evidence="2">The sequence shown here is derived from an EMBL/GenBank/DDBJ whole genome shotgun (WGS) entry which is preliminary data.</text>
</comment>
<keyword evidence="3" id="KW-1185">Reference proteome</keyword>
<feature type="region of interest" description="Disordered" evidence="1">
    <location>
        <begin position="38"/>
        <end position="71"/>
    </location>
</feature>
<feature type="compositionally biased region" description="Polar residues" evidence="1">
    <location>
        <begin position="49"/>
        <end position="58"/>
    </location>
</feature>
<organism evidence="2 3">
    <name type="scientific">Elysia marginata</name>
    <dbReference type="NCBI Taxonomy" id="1093978"/>
    <lineage>
        <taxon>Eukaryota</taxon>
        <taxon>Metazoa</taxon>
        <taxon>Spiralia</taxon>
        <taxon>Lophotrochozoa</taxon>
        <taxon>Mollusca</taxon>
        <taxon>Gastropoda</taxon>
        <taxon>Heterobranchia</taxon>
        <taxon>Euthyneura</taxon>
        <taxon>Panpulmonata</taxon>
        <taxon>Sacoglossa</taxon>
        <taxon>Placobranchoidea</taxon>
        <taxon>Plakobranchidae</taxon>
        <taxon>Elysia</taxon>
    </lineage>
</organism>
<dbReference type="AlphaFoldDB" id="A0AAV4EFB5"/>
<sequence>MVNAMQVTTGVTACSQSLEISLFFDFCGWARGDRHVAHVPSERKRQDAGKTQTLSSQGESGGSRDAGKKDT</sequence>
<evidence type="ECO:0000313" key="3">
    <source>
        <dbReference type="Proteomes" id="UP000762676"/>
    </source>
</evidence>
<dbReference type="Proteomes" id="UP000762676">
    <property type="component" value="Unassembled WGS sequence"/>
</dbReference>
<evidence type="ECO:0000313" key="2">
    <source>
        <dbReference type="EMBL" id="GFR59783.1"/>
    </source>
</evidence>
<accession>A0AAV4EFB5</accession>
<proteinExistence type="predicted"/>
<name>A0AAV4EFB5_9GAST</name>
<feature type="compositionally biased region" description="Basic and acidic residues" evidence="1">
    <location>
        <begin position="38"/>
        <end position="48"/>
    </location>
</feature>
<protein>
    <submittedName>
        <fullName evidence="2">Uncharacterized protein</fullName>
    </submittedName>
</protein>
<evidence type="ECO:0000256" key="1">
    <source>
        <dbReference type="SAM" id="MobiDB-lite"/>
    </source>
</evidence>